<feature type="compositionally biased region" description="Basic and acidic residues" evidence="1">
    <location>
        <begin position="295"/>
        <end position="304"/>
    </location>
</feature>
<gene>
    <name evidence="3" type="ORF">SAMN05660991_03213</name>
</gene>
<evidence type="ECO:0000313" key="4">
    <source>
        <dbReference type="Proteomes" id="UP000198960"/>
    </source>
</evidence>
<dbReference type="Proteomes" id="UP000198960">
    <property type="component" value="Unassembled WGS sequence"/>
</dbReference>
<feature type="compositionally biased region" description="Low complexity" evidence="1">
    <location>
        <begin position="242"/>
        <end position="256"/>
    </location>
</feature>
<evidence type="ECO:0000313" key="3">
    <source>
        <dbReference type="EMBL" id="SEP09391.1"/>
    </source>
</evidence>
<dbReference type="Pfam" id="PF13399">
    <property type="entry name" value="LytR_C"/>
    <property type="match status" value="1"/>
</dbReference>
<reference evidence="4" key="1">
    <citation type="submission" date="2016-10" db="EMBL/GenBank/DDBJ databases">
        <authorList>
            <person name="Varghese N."/>
            <person name="Submissions S."/>
        </authorList>
    </citation>
    <scope>NUCLEOTIDE SEQUENCE [LARGE SCALE GENOMIC DNA]</scope>
    <source>
        <strain evidence="4">DSM 45413</strain>
    </source>
</reference>
<feature type="compositionally biased region" description="Basic and acidic residues" evidence="1">
    <location>
        <begin position="330"/>
        <end position="361"/>
    </location>
</feature>
<feature type="compositionally biased region" description="Basic and acidic residues" evidence="1">
    <location>
        <begin position="386"/>
        <end position="398"/>
    </location>
</feature>
<dbReference type="OrthoDB" id="5198709at2"/>
<feature type="compositionally biased region" description="Pro residues" evidence="1">
    <location>
        <begin position="312"/>
        <end position="323"/>
    </location>
</feature>
<protein>
    <submittedName>
        <fullName evidence="3">LytR cell envelope-related transcriptional attenuator</fullName>
    </submittedName>
</protein>
<feature type="domain" description="LytR/CpsA/Psr regulator C-terminal" evidence="2">
    <location>
        <begin position="492"/>
        <end position="553"/>
    </location>
</feature>
<sequence>MGRHAAFGGDAQDRGNPSVPLNRRRTDAAAPPEDALPEDLGDHPTSPARSRADRRREGLLEAGIDPGRRPPRPGRPAPPEAGRPSEAGRPAAPLRPAAAGLGAPAAGPGAAAPGPGAPVPAAARRPRPTDSPAPARTRPPRADVPAAAAGARVAATAGATASSGAAASAGAGASAGAAASAGAGAAAAPAPAVAAGPRTTVAPFQAVPAPGPTEHPSAPLPDVSTSDWDSAWLGEPSPPATVVPATVVPSALQRPAESPRPPAAPPVGGSNGNPAYRDWTRPSGSGSPPATTAIPEREVSRGRASEAVVPPTVAPPTVAPPTVAPGTEAYVERFGDRVEETSAPREPAEAPRASAPDERRPARGRAADGSQTAVVGGRAALRAGRRAAEEERRRDAKRSGVPHVRTPVPGMEDDEPRPTRRRGVSALVAVVVLALLVLGVYSFTSPGTEEASDGREEPAPTSSAPIVTSGALPPLDVEPIPPAEEAPATPVRVPVTVLNATGVSGLAGDIADVLEAEGWSTAGTGPYDDGDVAATTVFFTEGDETQRQSALQLVEAHPEVGGPAVLFFEAPASAAGGLVVVAAGEWQP</sequence>
<dbReference type="InterPro" id="IPR027381">
    <property type="entry name" value="LytR/CpsA/Psr_C"/>
</dbReference>
<evidence type="ECO:0000256" key="1">
    <source>
        <dbReference type="SAM" id="MobiDB-lite"/>
    </source>
</evidence>
<keyword evidence="4" id="KW-1185">Reference proteome</keyword>
<dbReference type="EMBL" id="FOEE01000010">
    <property type="protein sequence ID" value="SEP09391.1"/>
    <property type="molecule type" value="Genomic_DNA"/>
</dbReference>
<name>A0A1H8V1W3_9ACTN</name>
<feature type="region of interest" description="Disordered" evidence="1">
    <location>
        <begin position="1"/>
        <end position="420"/>
    </location>
</feature>
<dbReference type="AlphaFoldDB" id="A0A1H8V1W3"/>
<proteinExistence type="predicted"/>
<dbReference type="STRING" id="673521.SAMN05660991_03213"/>
<feature type="compositionally biased region" description="Low complexity" evidence="1">
    <location>
        <begin position="143"/>
        <end position="203"/>
    </location>
</feature>
<feature type="compositionally biased region" description="Basic and acidic residues" evidence="1">
    <location>
        <begin position="50"/>
        <end position="59"/>
    </location>
</feature>
<feature type="compositionally biased region" description="Low complexity" evidence="1">
    <location>
        <begin position="82"/>
        <end position="123"/>
    </location>
</feature>
<feature type="region of interest" description="Disordered" evidence="1">
    <location>
        <begin position="445"/>
        <end position="486"/>
    </location>
</feature>
<dbReference type="Gene3D" id="3.30.70.2390">
    <property type="match status" value="1"/>
</dbReference>
<accession>A0A1H8V1W3</accession>
<evidence type="ECO:0000259" key="2">
    <source>
        <dbReference type="Pfam" id="PF13399"/>
    </source>
</evidence>
<organism evidence="3 4">
    <name type="scientific">Trujillonella endophytica</name>
    <dbReference type="NCBI Taxonomy" id="673521"/>
    <lineage>
        <taxon>Bacteria</taxon>
        <taxon>Bacillati</taxon>
        <taxon>Actinomycetota</taxon>
        <taxon>Actinomycetes</taxon>
        <taxon>Geodermatophilales</taxon>
        <taxon>Geodermatophilaceae</taxon>
        <taxon>Trujillonella</taxon>
    </lineage>
</organism>